<comment type="caution">
    <text evidence="2">The sequence shown here is derived from an EMBL/GenBank/DDBJ whole genome shotgun (WGS) entry which is preliminary data.</text>
</comment>
<evidence type="ECO:0000313" key="2">
    <source>
        <dbReference type="EMBL" id="MBL0743968.1"/>
    </source>
</evidence>
<keyword evidence="3" id="KW-1185">Reference proteome</keyword>
<proteinExistence type="predicted"/>
<dbReference type="InterPro" id="IPR019861">
    <property type="entry name" value="PorP/SprF_Bacteroidetes"/>
</dbReference>
<organism evidence="2 3">
    <name type="scientific">Chryseolinea lacunae</name>
    <dbReference type="NCBI Taxonomy" id="2801331"/>
    <lineage>
        <taxon>Bacteria</taxon>
        <taxon>Pseudomonadati</taxon>
        <taxon>Bacteroidota</taxon>
        <taxon>Cytophagia</taxon>
        <taxon>Cytophagales</taxon>
        <taxon>Fulvivirgaceae</taxon>
        <taxon>Chryseolinea</taxon>
    </lineage>
</organism>
<keyword evidence="1" id="KW-0732">Signal</keyword>
<reference evidence="2 3" key="1">
    <citation type="submission" date="2021-01" db="EMBL/GenBank/DDBJ databases">
        <title>Chryseolinea sp. Jin1 Genome sequencing and assembly.</title>
        <authorList>
            <person name="Kim I."/>
        </authorList>
    </citation>
    <scope>NUCLEOTIDE SEQUENCE [LARGE SCALE GENOMIC DNA]</scope>
    <source>
        <strain evidence="2 3">Jin1</strain>
    </source>
</reference>
<gene>
    <name evidence="2" type="ORF">JI741_22235</name>
</gene>
<dbReference type="RefSeq" id="WP_202013614.1">
    <property type="nucleotide sequence ID" value="NZ_JAERRB010000009.1"/>
</dbReference>
<dbReference type="NCBIfam" id="TIGR03519">
    <property type="entry name" value="T9SS_PorP_fam"/>
    <property type="match status" value="1"/>
</dbReference>
<dbReference type="Pfam" id="PF11751">
    <property type="entry name" value="PorP_SprF"/>
    <property type="match status" value="1"/>
</dbReference>
<name>A0ABS1KXP0_9BACT</name>
<dbReference type="EMBL" id="JAERRB010000009">
    <property type="protein sequence ID" value="MBL0743968.1"/>
    <property type="molecule type" value="Genomic_DNA"/>
</dbReference>
<accession>A0ABS1KXP0</accession>
<protein>
    <submittedName>
        <fullName evidence="2">PorP/SprF family type IX secretion system membrane protein</fullName>
    </submittedName>
</protein>
<feature type="signal peptide" evidence="1">
    <location>
        <begin position="1"/>
        <end position="20"/>
    </location>
</feature>
<evidence type="ECO:0000256" key="1">
    <source>
        <dbReference type="SAM" id="SignalP"/>
    </source>
</evidence>
<dbReference type="Proteomes" id="UP000613030">
    <property type="component" value="Unassembled WGS sequence"/>
</dbReference>
<sequence>MGKFLRILFLCITASTATLAQYVPTSGQPFQFAPIYNPAFAGVEGYKDLKFAYRYQWTAFGKNAPKFINLSYTIRLKEPFDLNMNSARTGTDDQEKKNEEVPNIKKTIHGFSINVFNESFGVLKRLGGGLTYAFHYPVGKKARLSTGLSVLLDNTRIDVNKLYLGINAQPDPFYESMVASGVSHTNLNVRAGVLLYSPRYYVGVSYLPLVNKDLKTSEAAFSDTFYTGSLQAGVSFPASAVVDVKPSVLALLQENNKLVIDYSVKIYLEQKLWFGVTYRDVKSAVGMVGFNLSERLAASYSYEFSSGGMQQFSSGSHDLVLALRLNNLKRLSPQIW</sequence>
<evidence type="ECO:0000313" key="3">
    <source>
        <dbReference type="Proteomes" id="UP000613030"/>
    </source>
</evidence>
<feature type="chain" id="PRO_5046267459" evidence="1">
    <location>
        <begin position="21"/>
        <end position="336"/>
    </location>
</feature>